<feature type="transmembrane region" description="Helical" evidence="7">
    <location>
        <begin position="191"/>
        <end position="216"/>
    </location>
</feature>
<evidence type="ECO:0000313" key="9">
    <source>
        <dbReference type="EMBL" id="HIR61558.1"/>
    </source>
</evidence>
<evidence type="ECO:0000259" key="8">
    <source>
        <dbReference type="PROSITE" id="PS50928"/>
    </source>
</evidence>
<dbReference type="AlphaFoldDB" id="A0A9D1DYZ3"/>
<dbReference type="PANTHER" id="PTHR43744:SF9">
    <property type="entry name" value="POLYGALACTURONAN_RHAMNOGALACTURONAN TRANSPORT SYSTEM PERMEASE PROTEIN YTCP"/>
    <property type="match status" value="1"/>
</dbReference>
<keyword evidence="3" id="KW-1003">Cell membrane</keyword>
<sequence>MTAAQPAKKHKFGKDRFELMDWILIIVLTVWMLCILIPFFNVIAISFTSYKEYMQSTWVIWPKEPVLDAYQELFKDNRIFVGYKTTICYLIVGVPLNLVLCCTLAYALCRKGWPGRRLLFMLILFTMIFNGGIVPLYLVMKDLGLTNTIWSVILAQGMNTFNMILIYNYFCSLPEALMESANLDGADEWTILFRIVLPLSKPILATVVLFVAVQLWNEYFQSMIFLRSNNWQSLQQVLRSIVMDSQVVDTASTMVDVGEQNFTDAIKMAAVIATMVPVMCVYPFLQKYFTKGIMIGAIKA</sequence>
<dbReference type="Pfam" id="PF00528">
    <property type="entry name" value="BPD_transp_1"/>
    <property type="match status" value="1"/>
</dbReference>
<dbReference type="CDD" id="cd06261">
    <property type="entry name" value="TM_PBP2"/>
    <property type="match status" value="1"/>
</dbReference>
<dbReference type="SUPFAM" id="SSF161098">
    <property type="entry name" value="MetI-like"/>
    <property type="match status" value="1"/>
</dbReference>
<gene>
    <name evidence="9" type="ORF">IAB37_08305</name>
</gene>
<feature type="transmembrane region" description="Helical" evidence="7">
    <location>
        <begin position="118"/>
        <end position="137"/>
    </location>
</feature>
<dbReference type="PANTHER" id="PTHR43744">
    <property type="entry name" value="ABC TRANSPORTER PERMEASE PROTEIN MG189-RELATED-RELATED"/>
    <property type="match status" value="1"/>
</dbReference>
<comment type="similarity">
    <text evidence="7">Belongs to the binding-protein-dependent transport system permease family.</text>
</comment>
<comment type="subcellular location">
    <subcellularLocation>
        <location evidence="1 7">Cell membrane</location>
        <topology evidence="1 7">Multi-pass membrane protein</topology>
    </subcellularLocation>
</comment>
<keyword evidence="4 7" id="KW-0812">Transmembrane</keyword>
<dbReference type="GO" id="GO:0055085">
    <property type="term" value="P:transmembrane transport"/>
    <property type="evidence" value="ECO:0007669"/>
    <property type="project" value="InterPro"/>
</dbReference>
<organism evidence="9 10">
    <name type="scientific">Candidatus Faecivivens stercoravium</name>
    <dbReference type="NCBI Taxonomy" id="2840803"/>
    <lineage>
        <taxon>Bacteria</taxon>
        <taxon>Bacillati</taxon>
        <taxon>Bacillota</taxon>
        <taxon>Clostridia</taxon>
        <taxon>Eubacteriales</taxon>
        <taxon>Oscillospiraceae</taxon>
        <taxon>Oscillospiraceae incertae sedis</taxon>
        <taxon>Candidatus Faecivivens</taxon>
    </lineage>
</organism>
<feature type="domain" description="ABC transmembrane type-1" evidence="8">
    <location>
        <begin position="83"/>
        <end position="283"/>
    </location>
</feature>
<keyword evidence="2 7" id="KW-0813">Transport</keyword>
<feature type="transmembrane region" description="Helical" evidence="7">
    <location>
        <begin position="83"/>
        <end position="106"/>
    </location>
</feature>
<comment type="caution">
    <text evidence="9">The sequence shown here is derived from an EMBL/GenBank/DDBJ whole genome shotgun (WGS) entry which is preliminary data.</text>
</comment>
<feature type="transmembrane region" description="Helical" evidence="7">
    <location>
        <begin position="265"/>
        <end position="285"/>
    </location>
</feature>
<dbReference type="Gene3D" id="1.10.3720.10">
    <property type="entry name" value="MetI-like"/>
    <property type="match status" value="1"/>
</dbReference>
<feature type="transmembrane region" description="Helical" evidence="7">
    <location>
        <begin position="149"/>
        <end position="170"/>
    </location>
</feature>
<dbReference type="PROSITE" id="PS50928">
    <property type="entry name" value="ABC_TM1"/>
    <property type="match status" value="1"/>
</dbReference>
<evidence type="ECO:0000256" key="2">
    <source>
        <dbReference type="ARBA" id="ARBA00022448"/>
    </source>
</evidence>
<evidence type="ECO:0000256" key="6">
    <source>
        <dbReference type="ARBA" id="ARBA00023136"/>
    </source>
</evidence>
<keyword evidence="5 7" id="KW-1133">Transmembrane helix</keyword>
<name>A0A9D1DYZ3_9FIRM</name>
<dbReference type="InterPro" id="IPR035906">
    <property type="entry name" value="MetI-like_sf"/>
</dbReference>
<feature type="transmembrane region" description="Helical" evidence="7">
    <location>
        <begin position="21"/>
        <end position="47"/>
    </location>
</feature>
<evidence type="ECO:0000256" key="4">
    <source>
        <dbReference type="ARBA" id="ARBA00022692"/>
    </source>
</evidence>
<proteinExistence type="inferred from homology"/>
<dbReference type="GO" id="GO:0005886">
    <property type="term" value="C:plasma membrane"/>
    <property type="evidence" value="ECO:0007669"/>
    <property type="project" value="UniProtKB-SubCell"/>
</dbReference>
<accession>A0A9D1DYZ3</accession>
<evidence type="ECO:0000256" key="1">
    <source>
        <dbReference type="ARBA" id="ARBA00004651"/>
    </source>
</evidence>
<keyword evidence="6 7" id="KW-0472">Membrane</keyword>
<reference evidence="9" key="1">
    <citation type="submission" date="2020-10" db="EMBL/GenBank/DDBJ databases">
        <authorList>
            <person name="Gilroy R."/>
        </authorList>
    </citation>
    <scope>NUCLEOTIDE SEQUENCE</scope>
    <source>
        <strain evidence="9">CHK189-12415</strain>
    </source>
</reference>
<dbReference type="EMBL" id="DVHA01000271">
    <property type="protein sequence ID" value="HIR61558.1"/>
    <property type="molecule type" value="Genomic_DNA"/>
</dbReference>
<protein>
    <submittedName>
        <fullName evidence="9">Carbohydrate ABC transporter permease</fullName>
    </submittedName>
</protein>
<evidence type="ECO:0000313" key="10">
    <source>
        <dbReference type="Proteomes" id="UP000824241"/>
    </source>
</evidence>
<dbReference type="InterPro" id="IPR000515">
    <property type="entry name" value="MetI-like"/>
</dbReference>
<evidence type="ECO:0000256" key="7">
    <source>
        <dbReference type="RuleBase" id="RU363032"/>
    </source>
</evidence>
<dbReference type="Proteomes" id="UP000824241">
    <property type="component" value="Unassembled WGS sequence"/>
</dbReference>
<reference evidence="9" key="2">
    <citation type="journal article" date="2021" name="PeerJ">
        <title>Extensive microbial diversity within the chicken gut microbiome revealed by metagenomics and culture.</title>
        <authorList>
            <person name="Gilroy R."/>
            <person name="Ravi A."/>
            <person name="Getino M."/>
            <person name="Pursley I."/>
            <person name="Horton D.L."/>
            <person name="Alikhan N.F."/>
            <person name="Baker D."/>
            <person name="Gharbi K."/>
            <person name="Hall N."/>
            <person name="Watson M."/>
            <person name="Adriaenssens E.M."/>
            <person name="Foster-Nyarko E."/>
            <person name="Jarju S."/>
            <person name="Secka A."/>
            <person name="Antonio M."/>
            <person name="Oren A."/>
            <person name="Chaudhuri R.R."/>
            <person name="La Ragione R."/>
            <person name="Hildebrand F."/>
            <person name="Pallen M.J."/>
        </authorList>
    </citation>
    <scope>NUCLEOTIDE SEQUENCE</scope>
    <source>
        <strain evidence="9">CHK189-12415</strain>
    </source>
</reference>
<evidence type="ECO:0000256" key="5">
    <source>
        <dbReference type="ARBA" id="ARBA00022989"/>
    </source>
</evidence>
<evidence type="ECO:0000256" key="3">
    <source>
        <dbReference type="ARBA" id="ARBA00022475"/>
    </source>
</evidence>